<evidence type="ECO:0000256" key="6">
    <source>
        <dbReference type="ARBA" id="ARBA00044065"/>
    </source>
</evidence>
<name>A0A0W8CN76_PHYNI</name>
<evidence type="ECO:0000256" key="7">
    <source>
        <dbReference type="ARBA" id="ARBA00044271"/>
    </source>
</evidence>
<dbReference type="FunFam" id="3.40.50.720:FF:000338">
    <property type="entry name" value="3-oxoacyl-ACP reductase FabG"/>
    <property type="match status" value="2"/>
</dbReference>
<sequence length="511" mass="53836">MSCMKLSGKVAVVTGASGGIGAAIALELVNAGAKVTIGARRLEALENVKADIEAKTGQSGNVLIVLADVTSPEQMQNLVDKAEEAFGPVDILVNNAGVMHVQLMKNVDQDSWERMIEINCKGILNGVAAVLPGMLARKSGHIVNISSDAGRKVFAGLGVYSATKMFIEGISQALRLENCGSGLRVTSIQPGDVTTSLVDHANAVSGVDEEATKMFNDEPECEELQSEDVSRAVLYAVMQPPHVAVNEVLVQPRDSNTQLSGKVAVITGASGGIGAAIALELATAGAKIALGARRLEALETVKTDIEQKIGAIGSVLIVQTDVTKRQEVQNLVTKAEETFGAVDILVNNAGVMPFELMKNVNQDSWERTIDINCKGTLNGVAAVLPKMLARKSGHIVNISSDAGRKVFPGLGVYSASKMFVEGISQALRLENVGSGLRVTSIQPGNVATDLVKHANAASGVDEEAMKLYGGPSVSNDLPLSPRNTLQSARFSYLKISVELCCTLSPSRHMWL</sequence>
<dbReference type="SMART" id="SM00822">
    <property type="entry name" value="PKS_KR"/>
    <property type="match status" value="1"/>
</dbReference>
<evidence type="ECO:0000259" key="11">
    <source>
        <dbReference type="SMART" id="SM00822"/>
    </source>
</evidence>
<dbReference type="OrthoDB" id="37659at2759"/>
<dbReference type="Proteomes" id="UP000052943">
    <property type="component" value="Unassembled WGS sequence"/>
</dbReference>
<dbReference type="PRINTS" id="PR00081">
    <property type="entry name" value="GDHRDH"/>
</dbReference>
<evidence type="ECO:0000256" key="10">
    <source>
        <dbReference type="ARBA" id="ARBA00047274"/>
    </source>
</evidence>
<protein>
    <recommendedName>
        <fullName evidence="6">NADP-dependent 3-hydroxy acid dehydrogenase YdfG</fullName>
        <ecNumber evidence="4">1.1.1.298</ecNumber>
        <ecNumber evidence="5">1.1.1.381</ecNumber>
    </recommendedName>
    <alternativeName>
        <fullName evidence="8">L-allo-threonine dehydrogenase</fullName>
    </alternativeName>
    <alternativeName>
        <fullName evidence="7">Malonic semialdehyde reductase</fullName>
    </alternativeName>
</protein>
<dbReference type="CDD" id="cd05233">
    <property type="entry name" value="SDR_c"/>
    <property type="match status" value="1"/>
</dbReference>
<reference evidence="12 13" key="1">
    <citation type="submission" date="2015-11" db="EMBL/GenBank/DDBJ databases">
        <title>Genomes and virulence difference between two physiological races of Phytophthora nicotianae.</title>
        <authorList>
            <person name="Liu H."/>
            <person name="Ma X."/>
            <person name="Yu H."/>
            <person name="Fang D."/>
            <person name="Li Y."/>
            <person name="Wang X."/>
            <person name="Wang W."/>
            <person name="Dong Y."/>
            <person name="Xiao B."/>
        </authorList>
    </citation>
    <scope>NUCLEOTIDE SEQUENCE [LARGE SCALE GENOMIC DNA]</scope>
    <source>
        <strain evidence="13">race 0</strain>
    </source>
</reference>
<dbReference type="EC" id="1.1.1.381" evidence="5"/>
<dbReference type="PRINTS" id="PR00080">
    <property type="entry name" value="SDRFAMILY"/>
</dbReference>
<organism evidence="12 13">
    <name type="scientific">Phytophthora nicotianae</name>
    <name type="common">Potato buckeye rot agent</name>
    <name type="synonym">Phytophthora parasitica</name>
    <dbReference type="NCBI Taxonomy" id="4792"/>
    <lineage>
        <taxon>Eukaryota</taxon>
        <taxon>Sar</taxon>
        <taxon>Stramenopiles</taxon>
        <taxon>Oomycota</taxon>
        <taxon>Peronosporomycetes</taxon>
        <taxon>Peronosporales</taxon>
        <taxon>Peronosporaceae</taxon>
        <taxon>Phytophthora</taxon>
    </lineage>
</organism>
<evidence type="ECO:0000256" key="4">
    <source>
        <dbReference type="ARBA" id="ARBA00044050"/>
    </source>
</evidence>
<feature type="domain" description="Ketoreductase" evidence="11">
    <location>
        <begin position="262"/>
        <end position="454"/>
    </location>
</feature>
<evidence type="ECO:0000256" key="2">
    <source>
        <dbReference type="ARBA" id="ARBA00023002"/>
    </source>
</evidence>
<gene>
    <name evidence="12" type="ORF">AM587_10010133</name>
</gene>
<dbReference type="InterPro" id="IPR002347">
    <property type="entry name" value="SDR_fam"/>
</dbReference>
<dbReference type="InterPro" id="IPR057326">
    <property type="entry name" value="KR_dom"/>
</dbReference>
<evidence type="ECO:0000256" key="9">
    <source>
        <dbReference type="ARBA" id="ARBA00045650"/>
    </source>
</evidence>
<proteinExistence type="inferred from homology"/>
<evidence type="ECO:0000256" key="1">
    <source>
        <dbReference type="ARBA" id="ARBA00006484"/>
    </source>
</evidence>
<dbReference type="PROSITE" id="PS00061">
    <property type="entry name" value="ADH_SHORT"/>
    <property type="match status" value="2"/>
</dbReference>
<dbReference type="STRING" id="4790.A0A0W8CN76"/>
<dbReference type="InterPro" id="IPR036291">
    <property type="entry name" value="NAD(P)-bd_dom_sf"/>
</dbReference>
<comment type="catalytic activity">
    <reaction evidence="3">
        <text>L-allo-threonine + NADP(+) = aminoacetone + CO2 + NADPH</text>
        <dbReference type="Rhea" id="RHEA:43524"/>
        <dbReference type="ChEBI" id="CHEBI:16526"/>
        <dbReference type="ChEBI" id="CHEBI:57783"/>
        <dbReference type="ChEBI" id="CHEBI:58320"/>
        <dbReference type="ChEBI" id="CHEBI:58349"/>
        <dbReference type="ChEBI" id="CHEBI:58585"/>
        <dbReference type="EC" id="1.1.1.381"/>
    </reaction>
</comment>
<dbReference type="SUPFAM" id="SSF51735">
    <property type="entry name" value="NAD(P)-binding Rossmann-fold domains"/>
    <property type="match status" value="2"/>
</dbReference>
<dbReference type="GO" id="GO:0035527">
    <property type="term" value="F:3-hydroxypropionate dehydrogenase (NADP+) activity"/>
    <property type="evidence" value="ECO:0007669"/>
    <property type="project" value="UniProtKB-EC"/>
</dbReference>
<dbReference type="InterPro" id="IPR020904">
    <property type="entry name" value="Sc_DH/Rdtase_CS"/>
</dbReference>
<dbReference type="PANTHER" id="PTHR43086">
    <property type="entry name" value="VERY-LONG-CHAIN 3-OXOOACYL-COA REDUCTASE"/>
    <property type="match status" value="1"/>
</dbReference>
<comment type="similarity">
    <text evidence="1">Belongs to the short-chain dehydrogenases/reductases (SDR) family.</text>
</comment>
<comment type="catalytic activity">
    <reaction evidence="10">
        <text>3-hydroxypropanoate + NADP(+) = 3-oxopropanoate + NADPH + H(+)</text>
        <dbReference type="Rhea" id="RHEA:26438"/>
        <dbReference type="ChEBI" id="CHEBI:15378"/>
        <dbReference type="ChEBI" id="CHEBI:16510"/>
        <dbReference type="ChEBI" id="CHEBI:33190"/>
        <dbReference type="ChEBI" id="CHEBI:57783"/>
        <dbReference type="ChEBI" id="CHEBI:58349"/>
        <dbReference type="EC" id="1.1.1.298"/>
    </reaction>
</comment>
<dbReference type="Pfam" id="PF00106">
    <property type="entry name" value="adh_short"/>
    <property type="match status" value="2"/>
</dbReference>
<dbReference type="Gene3D" id="3.40.50.720">
    <property type="entry name" value="NAD(P)-binding Rossmann-like Domain"/>
    <property type="match status" value="2"/>
</dbReference>
<keyword evidence="2" id="KW-0560">Oxidoreductase</keyword>
<evidence type="ECO:0000313" key="13">
    <source>
        <dbReference type="Proteomes" id="UP000052943"/>
    </source>
</evidence>
<dbReference type="EMBL" id="LNFO01002524">
    <property type="protein sequence ID" value="KUF85465.1"/>
    <property type="molecule type" value="Genomic_DNA"/>
</dbReference>
<dbReference type="GO" id="GO:0030497">
    <property type="term" value="P:fatty acid elongation"/>
    <property type="evidence" value="ECO:0007669"/>
    <property type="project" value="TreeGrafter"/>
</dbReference>
<evidence type="ECO:0000256" key="8">
    <source>
        <dbReference type="ARBA" id="ARBA00044349"/>
    </source>
</evidence>
<dbReference type="GO" id="GO:0005783">
    <property type="term" value="C:endoplasmic reticulum"/>
    <property type="evidence" value="ECO:0007669"/>
    <property type="project" value="TreeGrafter"/>
</dbReference>
<dbReference type="EC" id="1.1.1.298" evidence="4"/>
<comment type="function">
    <text evidence="9">NADP-dependent dehydrogenase with broad substrate specificity acting on 3-hydroxy acids. Catalyzes the NADP-dependent oxidation of L-allo-threonine to L-2-amino-3-keto-butyrate, which is spontaneously decarboxylated into aminoacetone. Also acts on D-threonine, L-serine, D-serine, D-3-hydroxyisobutyrate, L-3-hydroxyisobutyrate, D-glycerate and L-glycerate. Able to catalyze the reduction of the malonic semialdehyde to 3-hydroxypropionic acid. YdfG is apparently supplementing RutE, the presumed malonic semialdehyde reductase involved in pyrimidine degradation since both are able to detoxify malonic semialdehyde.</text>
</comment>
<dbReference type="AlphaFoldDB" id="A0A0W8CN76"/>
<evidence type="ECO:0000313" key="12">
    <source>
        <dbReference type="EMBL" id="KUF85465.1"/>
    </source>
</evidence>
<evidence type="ECO:0000256" key="5">
    <source>
        <dbReference type="ARBA" id="ARBA00044059"/>
    </source>
</evidence>
<comment type="caution">
    <text evidence="12">The sequence shown here is derived from an EMBL/GenBank/DDBJ whole genome shotgun (WGS) entry which is preliminary data.</text>
</comment>
<dbReference type="PANTHER" id="PTHR43086:SF3">
    <property type="entry name" value="NADP-DEPENDENT 3-HYDROXY ACID DEHYDROGENASE YDFG"/>
    <property type="match status" value="1"/>
</dbReference>
<evidence type="ECO:0000256" key="3">
    <source>
        <dbReference type="ARBA" id="ARBA00043812"/>
    </source>
</evidence>
<accession>A0A0W8CN76</accession>